<dbReference type="InterPro" id="IPR057191">
    <property type="entry name" value="DUF7869"/>
</dbReference>
<dbReference type="EMBL" id="GBHO01026459">
    <property type="protein sequence ID" value="JAG17145.1"/>
    <property type="molecule type" value="Transcribed_RNA"/>
</dbReference>
<keyword evidence="2" id="KW-0808">Transferase</keyword>
<keyword evidence="2" id="KW-0418">Kinase</keyword>
<protein>
    <submittedName>
        <fullName evidence="2">4-diphosphocytidyl-2-C-methyl-D-erythritol kinase</fullName>
    </submittedName>
</protein>
<dbReference type="Pfam" id="PF25273">
    <property type="entry name" value="DUF7869"/>
    <property type="match status" value="1"/>
</dbReference>
<dbReference type="AlphaFoldDB" id="A0A0A9XJ92"/>
<evidence type="ECO:0000259" key="1">
    <source>
        <dbReference type="Pfam" id="PF25273"/>
    </source>
</evidence>
<dbReference type="GO" id="GO:0016301">
    <property type="term" value="F:kinase activity"/>
    <property type="evidence" value="ECO:0007669"/>
    <property type="project" value="UniProtKB-KW"/>
</dbReference>
<proteinExistence type="predicted"/>
<gene>
    <name evidence="2" type="primary">ispE_7</name>
    <name evidence="2" type="ORF">CM83_103724</name>
</gene>
<reference evidence="2" key="1">
    <citation type="journal article" date="2014" name="PLoS ONE">
        <title>Transcriptome-Based Identification of ABC Transporters in the Western Tarnished Plant Bug Lygus hesperus.</title>
        <authorList>
            <person name="Hull J.J."/>
            <person name="Chaney K."/>
            <person name="Geib S.M."/>
            <person name="Fabrick J.A."/>
            <person name="Brent C.S."/>
            <person name="Walsh D."/>
            <person name="Lavine L.C."/>
        </authorList>
    </citation>
    <scope>NUCLEOTIDE SEQUENCE</scope>
</reference>
<feature type="non-terminal residue" evidence="2">
    <location>
        <position position="1"/>
    </location>
</feature>
<organism evidence="2">
    <name type="scientific">Lygus hesperus</name>
    <name type="common">Western plant bug</name>
    <dbReference type="NCBI Taxonomy" id="30085"/>
    <lineage>
        <taxon>Eukaryota</taxon>
        <taxon>Metazoa</taxon>
        <taxon>Ecdysozoa</taxon>
        <taxon>Arthropoda</taxon>
        <taxon>Hexapoda</taxon>
        <taxon>Insecta</taxon>
        <taxon>Pterygota</taxon>
        <taxon>Neoptera</taxon>
        <taxon>Paraneoptera</taxon>
        <taxon>Hemiptera</taxon>
        <taxon>Heteroptera</taxon>
        <taxon>Panheteroptera</taxon>
        <taxon>Cimicomorpha</taxon>
        <taxon>Miridae</taxon>
        <taxon>Mirini</taxon>
        <taxon>Lygus</taxon>
    </lineage>
</organism>
<name>A0A0A9XJ92_LYGHE</name>
<accession>A0A0A9XJ92</accession>
<evidence type="ECO:0000313" key="2">
    <source>
        <dbReference type="EMBL" id="JAG17145.1"/>
    </source>
</evidence>
<feature type="domain" description="DUF7869" evidence="1">
    <location>
        <begin position="9"/>
        <end position="139"/>
    </location>
</feature>
<reference evidence="2" key="2">
    <citation type="submission" date="2014-07" db="EMBL/GenBank/DDBJ databases">
        <authorList>
            <person name="Hull J."/>
        </authorList>
    </citation>
    <scope>NUCLEOTIDE SEQUENCE</scope>
</reference>
<sequence length="142" mass="16125">HLEPSVQQILLFCDGCGGQNKNAHVLHTLSYWLAKESPSHIQSIQLTFPVRGHSFLPADRVFGRAEKLLKTISVITTSEEYDRVYAEIGSVKKLGRDWQVLDIKSLLSTYNKIKGISQAKRVIIKKFKTKKSNQVSTRVKCR</sequence>
<dbReference type="PANTHER" id="PTHR34415">
    <property type="entry name" value="INTEGRASE CATALYTIC DOMAIN-CONTAINING PROTEIN"/>
    <property type="match status" value="1"/>
</dbReference>
<dbReference type="PANTHER" id="PTHR34415:SF1">
    <property type="entry name" value="INTEGRASE CATALYTIC DOMAIN-CONTAINING PROTEIN"/>
    <property type="match status" value="1"/>
</dbReference>
<feature type="non-terminal residue" evidence="2">
    <location>
        <position position="142"/>
    </location>
</feature>